<keyword evidence="10 11" id="KW-0411">Iron-sulfur</keyword>
<protein>
    <recommendedName>
        <fullName evidence="11">Probable dual-specificity RNA methyltransferase RlmN</fullName>
        <ecNumber evidence="11">2.1.1.192</ecNumber>
    </recommendedName>
    <alternativeName>
        <fullName evidence="11">23S rRNA (adenine(2503)-C(2))-methyltransferase</fullName>
    </alternativeName>
    <alternativeName>
        <fullName evidence="11">23S rRNA m2A2503 methyltransferase</fullName>
    </alternativeName>
    <alternativeName>
        <fullName evidence="11">Ribosomal RNA large subunit methyltransferase N</fullName>
    </alternativeName>
    <alternativeName>
        <fullName evidence="11">tRNA (adenine(37)-C(2))-methyltransferase</fullName>
    </alternativeName>
    <alternativeName>
        <fullName evidence="11">tRNA m2A37 methyltransferase</fullName>
    </alternativeName>
</protein>
<feature type="binding site" evidence="11">
    <location>
        <position position="106"/>
    </location>
    <ligand>
        <name>[4Fe-4S] cluster</name>
        <dbReference type="ChEBI" id="CHEBI:49883"/>
        <note>4Fe-4S-S-AdoMet</note>
    </ligand>
</feature>
<dbReference type="PANTHER" id="PTHR30544">
    <property type="entry name" value="23S RRNA METHYLTRANSFERASE"/>
    <property type="match status" value="1"/>
</dbReference>
<dbReference type="Pfam" id="PF04055">
    <property type="entry name" value="Radical_SAM"/>
    <property type="match status" value="1"/>
</dbReference>
<keyword evidence="5 11" id="KW-0489">Methyltransferase</keyword>
<dbReference type="SFLD" id="SFLDF00275">
    <property type="entry name" value="adenosine_C2_methyltransferase"/>
    <property type="match status" value="1"/>
</dbReference>
<comment type="function">
    <text evidence="11">Specifically methylates position 2 of adenine 2503 in 23S rRNA and position 2 of adenine 37 in tRNAs.</text>
</comment>
<evidence type="ECO:0000256" key="1">
    <source>
        <dbReference type="ARBA" id="ARBA00004496"/>
    </source>
</evidence>
<sequence>MIDEFASTNKLPAFRLKQFNEQFYKSAVNSFDEITNWPAALRENLSKSEKFSVLKIDKELTSKDGNTVKVLFKREDGQRIETVLMQHQDGRNTVCVSSMVGCPVNCSFCATGKMGFGGNLTSREIIDQVMHFQRFLKKDAKTVTNVVYMGMGEPLLNLGNVMESINILTDPGKLGLGKRRLTVSTSGYIPQLKTLIQSGYLGRLAISLHAPNQELRAKLMPVAKIFPLPMLMEALDEFVSITNKRVSYEYVLIKNINDQHEHALQLIKLLKRRLAHVNLIPYNPIAEVDYLRSPNSNIARFKSLLSDAGIHTTVRVTMGDDVNAACGQLADRENKKNSARKIGI</sequence>
<dbReference type="CDD" id="cd01335">
    <property type="entry name" value="Radical_SAM"/>
    <property type="match status" value="1"/>
</dbReference>
<dbReference type="InterPro" id="IPR013785">
    <property type="entry name" value="Aldolase_TIM"/>
</dbReference>
<keyword evidence="9 11" id="KW-0408">Iron</keyword>
<dbReference type="EMBL" id="JACFOF010000009">
    <property type="protein sequence ID" value="MBW7953907.1"/>
    <property type="molecule type" value="Genomic_DNA"/>
</dbReference>
<evidence type="ECO:0000256" key="7">
    <source>
        <dbReference type="ARBA" id="ARBA00022691"/>
    </source>
</evidence>
<comment type="catalytic activity">
    <reaction evidence="11">
        <text>adenosine(37) in tRNA + 2 reduced [2Fe-2S]-[ferredoxin] + 2 S-adenosyl-L-methionine = 2-methyladenosine(37) in tRNA + 5'-deoxyadenosine + L-methionine + 2 oxidized [2Fe-2S]-[ferredoxin] + S-adenosyl-L-homocysteine</text>
        <dbReference type="Rhea" id="RHEA:43332"/>
        <dbReference type="Rhea" id="RHEA-COMP:10000"/>
        <dbReference type="Rhea" id="RHEA-COMP:10001"/>
        <dbReference type="Rhea" id="RHEA-COMP:10162"/>
        <dbReference type="Rhea" id="RHEA-COMP:10485"/>
        <dbReference type="ChEBI" id="CHEBI:17319"/>
        <dbReference type="ChEBI" id="CHEBI:33737"/>
        <dbReference type="ChEBI" id="CHEBI:33738"/>
        <dbReference type="ChEBI" id="CHEBI:57844"/>
        <dbReference type="ChEBI" id="CHEBI:57856"/>
        <dbReference type="ChEBI" id="CHEBI:59789"/>
        <dbReference type="ChEBI" id="CHEBI:74411"/>
        <dbReference type="ChEBI" id="CHEBI:74497"/>
        <dbReference type="EC" id="2.1.1.192"/>
    </reaction>
</comment>
<dbReference type="GO" id="GO:0000049">
    <property type="term" value="F:tRNA binding"/>
    <property type="evidence" value="ECO:0007669"/>
    <property type="project" value="UniProtKB-UniRule"/>
</dbReference>
<comment type="caution">
    <text evidence="11">Lacks conserved residue(s) required for the propagation of feature annotation.</text>
</comment>
<comment type="catalytic activity">
    <reaction evidence="11">
        <text>adenosine(2503) in 23S rRNA + 2 reduced [2Fe-2S]-[ferredoxin] + 2 S-adenosyl-L-methionine = 2-methyladenosine(2503) in 23S rRNA + 5'-deoxyadenosine + L-methionine + 2 oxidized [2Fe-2S]-[ferredoxin] + S-adenosyl-L-homocysteine</text>
        <dbReference type="Rhea" id="RHEA:42916"/>
        <dbReference type="Rhea" id="RHEA-COMP:10000"/>
        <dbReference type="Rhea" id="RHEA-COMP:10001"/>
        <dbReference type="Rhea" id="RHEA-COMP:10152"/>
        <dbReference type="Rhea" id="RHEA-COMP:10282"/>
        <dbReference type="ChEBI" id="CHEBI:17319"/>
        <dbReference type="ChEBI" id="CHEBI:33737"/>
        <dbReference type="ChEBI" id="CHEBI:33738"/>
        <dbReference type="ChEBI" id="CHEBI:57844"/>
        <dbReference type="ChEBI" id="CHEBI:57856"/>
        <dbReference type="ChEBI" id="CHEBI:59789"/>
        <dbReference type="ChEBI" id="CHEBI:74411"/>
        <dbReference type="ChEBI" id="CHEBI:74497"/>
        <dbReference type="EC" id="2.1.1.192"/>
    </reaction>
</comment>
<comment type="miscellaneous">
    <text evidence="11">Reaction proceeds by a ping-pong mechanism involving intermediate methylation of a conserved cysteine residue.</text>
</comment>
<feature type="active site" description="Proton acceptor" evidence="11">
    <location>
        <position position="81"/>
    </location>
</feature>
<organism evidence="13 14">
    <name type="scientific">Candidatus Dojkabacteria bacterium</name>
    <dbReference type="NCBI Taxonomy" id="2099670"/>
    <lineage>
        <taxon>Bacteria</taxon>
        <taxon>Candidatus Dojkabacteria</taxon>
    </lineage>
</organism>
<dbReference type="Gene3D" id="3.20.20.70">
    <property type="entry name" value="Aldolase class I"/>
    <property type="match status" value="1"/>
</dbReference>
<dbReference type="GO" id="GO:0046872">
    <property type="term" value="F:metal ion binding"/>
    <property type="evidence" value="ECO:0007669"/>
    <property type="project" value="UniProtKB-KW"/>
</dbReference>
<dbReference type="GO" id="GO:0002935">
    <property type="term" value="F:tRNA (adenine(37)-C2)-methyltransferase activity"/>
    <property type="evidence" value="ECO:0007669"/>
    <property type="project" value="UniProtKB-UniRule"/>
</dbReference>
<evidence type="ECO:0000256" key="5">
    <source>
        <dbReference type="ARBA" id="ARBA00022603"/>
    </source>
</evidence>
<dbReference type="AlphaFoldDB" id="A0A952AKW5"/>
<feature type="binding site" evidence="11">
    <location>
        <position position="184"/>
    </location>
    <ligand>
        <name>S-adenosyl-L-methionine</name>
        <dbReference type="ChEBI" id="CHEBI:59789"/>
    </ligand>
</feature>
<dbReference type="Proteomes" id="UP000781173">
    <property type="component" value="Unassembled WGS sequence"/>
</dbReference>
<evidence type="ECO:0000256" key="9">
    <source>
        <dbReference type="ARBA" id="ARBA00023004"/>
    </source>
</evidence>
<dbReference type="InterPro" id="IPR027492">
    <property type="entry name" value="RNA_MTrfase_RlmN"/>
</dbReference>
<dbReference type="SUPFAM" id="SSF102114">
    <property type="entry name" value="Radical SAM enzymes"/>
    <property type="match status" value="1"/>
</dbReference>
<dbReference type="PIRSF" id="PIRSF006004">
    <property type="entry name" value="CHP00048"/>
    <property type="match status" value="1"/>
</dbReference>
<dbReference type="GO" id="GO:0005737">
    <property type="term" value="C:cytoplasm"/>
    <property type="evidence" value="ECO:0007669"/>
    <property type="project" value="UniProtKB-SubCell"/>
</dbReference>
<dbReference type="SFLD" id="SFLDS00029">
    <property type="entry name" value="Radical_SAM"/>
    <property type="match status" value="1"/>
</dbReference>
<feature type="binding site" evidence="11">
    <location>
        <position position="283"/>
    </location>
    <ligand>
        <name>S-adenosyl-L-methionine</name>
        <dbReference type="ChEBI" id="CHEBI:59789"/>
    </ligand>
</feature>
<dbReference type="EC" id="2.1.1.192" evidence="11"/>
<reference evidence="13" key="1">
    <citation type="journal article" date="2022" name="ISME J.">
        <title>A general approach to explore prokaryotic protein glycosylation reveals the unique surface layer modulation of an anammox bacterium.</title>
        <authorList>
            <person name="Pabst M."/>
            <person name="Grouzdev D.S."/>
            <person name="Lawson C.E."/>
            <person name="Kleikamp H.B.C."/>
            <person name="de Ram C."/>
            <person name="Louwen R."/>
            <person name="Lin Y.M."/>
            <person name="Lucker S."/>
            <person name="van Loosdrecht M.C.M."/>
            <person name="Laureni M."/>
        </authorList>
    </citation>
    <scope>NUCLEOTIDE SEQUENCE</scope>
    <source>
        <strain evidence="13">BROCD043</strain>
    </source>
</reference>
<feature type="binding site" evidence="11">
    <location>
        <position position="102"/>
    </location>
    <ligand>
        <name>[4Fe-4S] cluster</name>
        <dbReference type="ChEBI" id="CHEBI:49883"/>
        <note>4Fe-4S-S-AdoMet</note>
    </ligand>
</feature>
<dbReference type="Gene3D" id="1.10.150.530">
    <property type="match status" value="1"/>
</dbReference>
<dbReference type="InterPro" id="IPR004383">
    <property type="entry name" value="rRNA_lsu_MTrfase_RlmN/Cfr"/>
</dbReference>
<dbReference type="GO" id="GO:0070475">
    <property type="term" value="P:rRNA base methylation"/>
    <property type="evidence" value="ECO:0007669"/>
    <property type="project" value="UniProtKB-UniRule"/>
</dbReference>
<dbReference type="GO" id="GO:0051539">
    <property type="term" value="F:4 iron, 4 sulfur cluster binding"/>
    <property type="evidence" value="ECO:0007669"/>
    <property type="project" value="UniProtKB-UniRule"/>
</dbReference>
<accession>A0A952AKW5</accession>
<keyword evidence="8 11" id="KW-0479">Metal-binding</keyword>
<evidence type="ECO:0000256" key="10">
    <source>
        <dbReference type="ARBA" id="ARBA00023014"/>
    </source>
</evidence>
<keyword evidence="7 11" id="KW-0949">S-adenosyl-L-methionine</keyword>
<evidence type="ECO:0000256" key="2">
    <source>
        <dbReference type="ARBA" id="ARBA00022485"/>
    </source>
</evidence>
<evidence type="ECO:0000313" key="13">
    <source>
        <dbReference type="EMBL" id="MBW7953907.1"/>
    </source>
</evidence>
<dbReference type="GO" id="GO:0070040">
    <property type="term" value="F:rRNA (adenine(2503)-C2-)-methyltransferase activity"/>
    <property type="evidence" value="ECO:0007669"/>
    <property type="project" value="UniProtKB-UniRule"/>
</dbReference>
<dbReference type="SFLD" id="SFLDG01062">
    <property type="entry name" value="methyltransferase_(Class_A)"/>
    <property type="match status" value="1"/>
</dbReference>
<proteinExistence type="inferred from homology"/>
<dbReference type="NCBIfam" id="TIGR00048">
    <property type="entry name" value="rRNA_mod_RlmN"/>
    <property type="match status" value="1"/>
</dbReference>
<evidence type="ECO:0000313" key="14">
    <source>
        <dbReference type="Proteomes" id="UP000781173"/>
    </source>
</evidence>
<evidence type="ECO:0000256" key="3">
    <source>
        <dbReference type="ARBA" id="ARBA00022490"/>
    </source>
</evidence>
<dbReference type="PANTHER" id="PTHR30544:SF5">
    <property type="entry name" value="RADICAL SAM CORE DOMAIN-CONTAINING PROTEIN"/>
    <property type="match status" value="1"/>
</dbReference>
<dbReference type="GO" id="GO:0030488">
    <property type="term" value="P:tRNA methylation"/>
    <property type="evidence" value="ECO:0007669"/>
    <property type="project" value="UniProtKB-UniRule"/>
</dbReference>
<evidence type="ECO:0000256" key="8">
    <source>
        <dbReference type="ARBA" id="ARBA00022723"/>
    </source>
</evidence>
<dbReference type="GO" id="GO:0019843">
    <property type="term" value="F:rRNA binding"/>
    <property type="evidence" value="ECO:0007669"/>
    <property type="project" value="UniProtKB-UniRule"/>
</dbReference>
<comment type="caution">
    <text evidence="13">The sequence shown here is derived from an EMBL/GenBank/DDBJ whole genome shotgun (WGS) entry which is preliminary data.</text>
</comment>
<feature type="binding site" evidence="11">
    <location>
        <position position="109"/>
    </location>
    <ligand>
        <name>[4Fe-4S] cluster</name>
        <dbReference type="ChEBI" id="CHEBI:49883"/>
        <note>4Fe-4S-S-AdoMet</note>
    </ligand>
</feature>
<feature type="binding site" evidence="11">
    <location>
        <begin position="207"/>
        <end position="209"/>
    </location>
    <ligand>
        <name>S-adenosyl-L-methionine</name>
        <dbReference type="ChEBI" id="CHEBI:59789"/>
    </ligand>
</feature>
<keyword evidence="4 11" id="KW-0698">rRNA processing</keyword>
<keyword evidence="6 11" id="KW-0808">Transferase</keyword>
<keyword evidence="11" id="KW-0819">tRNA processing</keyword>
<dbReference type="InterPro" id="IPR007197">
    <property type="entry name" value="rSAM"/>
</dbReference>
<evidence type="ECO:0000256" key="6">
    <source>
        <dbReference type="ARBA" id="ARBA00022679"/>
    </source>
</evidence>
<keyword evidence="11" id="KW-1015">Disulfide bond</keyword>
<dbReference type="HAMAP" id="MF_01849">
    <property type="entry name" value="RNA_methyltr_RlmN"/>
    <property type="match status" value="1"/>
</dbReference>
<comment type="similarity">
    <text evidence="11">Belongs to the radical SAM superfamily. RlmN family.</text>
</comment>
<evidence type="ECO:0000256" key="4">
    <source>
        <dbReference type="ARBA" id="ARBA00022552"/>
    </source>
</evidence>
<feature type="domain" description="Radical SAM core" evidence="12">
    <location>
        <begin position="88"/>
        <end position="321"/>
    </location>
</feature>
<feature type="active site" description="S-methylcysteine intermediate" evidence="11">
    <location>
        <position position="326"/>
    </location>
</feature>
<gene>
    <name evidence="11 13" type="primary">rlmN</name>
    <name evidence="13" type="ORF">H3C67_03895</name>
</gene>
<keyword evidence="3 11" id="KW-0963">Cytoplasm</keyword>
<keyword evidence="2 11" id="KW-0004">4Fe-4S</keyword>
<evidence type="ECO:0000256" key="11">
    <source>
        <dbReference type="HAMAP-Rule" id="MF_01849"/>
    </source>
</evidence>
<comment type="subcellular location">
    <subcellularLocation>
        <location evidence="1 11">Cytoplasm</location>
    </subcellularLocation>
</comment>
<feature type="binding site" evidence="11">
    <location>
        <begin position="152"/>
        <end position="153"/>
    </location>
    <ligand>
        <name>S-adenosyl-L-methionine</name>
        <dbReference type="ChEBI" id="CHEBI:59789"/>
    </ligand>
</feature>
<dbReference type="InterPro" id="IPR040072">
    <property type="entry name" value="Methyltransferase_A"/>
</dbReference>
<evidence type="ECO:0000259" key="12">
    <source>
        <dbReference type="PROSITE" id="PS51918"/>
    </source>
</evidence>
<comment type="cofactor">
    <cofactor evidence="11">
        <name>[4Fe-4S] cluster</name>
        <dbReference type="ChEBI" id="CHEBI:49883"/>
    </cofactor>
    <text evidence="11">Binds 1 [4Fe-4S] cluster. The cluster is coordinated with 3 cysteines and an exchangeable S-adenosyl-L-methionine.</text>
</comment>
<dbReference type="PROSITE" id="PS51918">
    <property type="entry name" value="RADICAL_SAM"/>
    <property type="match status" value="1"/>
</dbReference>
<dbReference type="FunFam" id="3.20.20.70:FF:000014">
    <property type="entry name" value="Probable dual-specificity RNA methyltransferase RlmN"/>
    <property type="match status" value="1"/>
</dbReference>
<name>A0A952AKW5_9BACT</name>
<dbReference type="InterPro" id="IPR058240">
    <property type="entry name" value="rSAM_sf"/>
</dbReference>